<accession>A0A1R1JRF3</accession>
<dbReference type="Proteomes" id="UP000187251">
    <property type="component" value="Unassembled WGS sequence"/>
</dbReference>
<dbReference type="AlphaFoldDB" id="A0A1R1JRF3"/>
<reference evidence="1 2" key="1">
    <citation type="submission" date="2016-09" db="EMBL/GenBank/DDBJ databases">
        <title>Phylogenomics of Achromobacter.</title>
        <authorList>
            <person name="Jeukens J."/>
            <person name="Freschi L."/>
            <person name="Vincent A.T."/>
            <person name="Emond-Rheault J.-G."/>
            <person name="Kukavica-Ibrulj I."/>
            <person name="Charette S.J."/>
            <person name="Levesque R.C."/>
        </authorList>
    </citation>
    <scope>NUCLEOTIDE SEQUENCE [LARGE SCALE GENOMIC DNA]</scope>
    <source>
        <strain evidence="1 2">AUS488</strain>
    </source>
</reference>
<sequence>MQTCRFVLSDRIRDRFSKAMSEMCRQAVPRFGTLLEPGSEIDTAGLERDPALRAQGLALAGAIA</sequence>
<gene>
    <name evidence="1" type="ORF">BIZ92_29170</name>
</gene>
<protein>
    <submittedName>
        <fullName evidence="1">Uncharacterized protein</fullName>
    </submittedName>
</protein>
<comment type="caution">
    <text evidence="1">The sequence shown here is derived from an EMBL/GenBank/DDBJ whole genome shotgun (WGS) entry which is preliminary data.</text>
</comment>
<evidence type="ECO:0000313" key="2">
    <source>
        <dbReference type="Proteomes" id="UP000187251"/>
    </source>
</evidence>
<dbReference type="Gene3D" id="3.10.180.80">
    <property type="entry name" value="Uncharacterised protein PF07063, DUF1338"/>
    <property type="match status" value="1"/>
</dbReference>
<proteinExistence type="predicted"/>
<evidence type="ECO:0000313" key="1">
    <source>
        <dbReference type="EMBL" id="OMG84293.1"/>
    </source>
</evidence>
<organism evidence="1 2">
    <name type="scientific">Alcaligenes xylosoxydans xylosoxydans</name>
    <name type="common">Achromobacter xylosoxidans</name>
    <dbReference type="NCBI Taxonomy" id="85698"/>
    <lineage>
        <taxon>Bacteria</taxon>
        <taxon>Pseudomonadati</taxon>
        <taxon>Pseudomonadota</taxon>
        <taxon>Betaproteobacteria</taxon>
        <taxon>Burkholderiales</taxon>
        <taxon>Alcaligenaceae</taxon>
        <taxon>Achromobacter</taxon>
    </lineage>
</organism>
<name>A0A1R1JRF3_ALCXX</name>
<dbReference type="EMBL" id="MJMN01000020">
    <property type="protein sequence ID" value="OMG84293.1"/>
    <property type="molecule type" value="Genomic_DNA"/>
</dbReference>